<dbReference type="PROSITE" id="PS50110">
    <property type="entry name" value="RESPONSE_REGULATORY"/>
    <property type="match status" value="1"/>
</dbReference>
<dbReference type="InterPro" id="IPR001789">
    <property type="entry name" value="Sig_transdc_resp-reg_receiver"/>
</dbReference>
<dbReference type="SUPFAM" id="SSF52172">
    <property type="entry name" value="CheY-like"/>
    <property type="match status" value="1"/>
</dbReference>
<dbReference type="AlphaFoldDB" id="A0A1Y2LFF8"/>
<evidence type="ECO:0000259" key="3">
    <source>
        <dbReference type="PROSITE" id="PS50883"/>
    </source>
</evidence>
<keyword evidence="1" id="KW-0597">Phosphoprotein</keyword>
<dbReference type="OrthoDB" id="7251575at2"/>
<keyword evidence="5" id="KW-1185">Reference proteome</keyword>
<feature type="modified residue" description="4-aspartylphosphate" evidence="1">
    <location>
        <position position="60"/>
    </location>
</feature>
<dbReference type="InterPro" id="IPR050706">
    <property type="entry name" value="Cyclic-di-GMP_PDE-like"/>
</dbReference>
<dbReference type="Proteomes" id="UP000193396">
    <property type="component" value="Unassembled WGS sequence"/>
</dbReference>
<name>A0A1Y2LFF8_9PROT</name>
<accession>A0A1Y2LFF8</accession>
<reference evidence="4 5" key="1">
    <citation type="submission" date="2014-03" db="EMBL/GenBank/DDBJ databases">
        <title>The draft genome sequence of Thalassospira alkalitolerans JCM 18968.</title>
        <authorList>
            <person name="Lai Q."/>
            <person name="Shao Z."/>
        </authorList>
    </citation>
    <scope>NUCLEOTIDE SEQUENCE [LARGE SCALE GENOMIC DNA]</scope>
    <source>
        <strain evidence="4 5">JCM 18968</strain>
    </source>
</reference>
<dbReference type="PANTHER" id="PTHR33121">
    <property type="entry name" value="CYCLIC DI-GMP PHOSPHODIESTERASE PDEF"/>
    <property type="match status" value="1"/>
</dbReference>
<dbReference type="GO" id="GO:0000160">
    <property type="term" value="P:phosphorelay signal transduction system"/>
    <property type="evidence" value="ECO:0007669"/>
    <property type="project" value="InterPro"/>
</dbReference>
<dbReference type="Pfam" id="PF00563">
    <property type="entry name" value="EAL"/>
    <property type="match status" value="1"/>
</dbReference>
<dbReference type="EMBL" id="JFKB01000001">
    <property type="protein sequence ID" value="OSQ50059.1"/>
    <property type="molecule type" value="Genomic_DNA"/>
</dbReference>
<evidence type="ECO:0000313" key="4">
    <source>
        <dbReference type="EMBL" id="OSQ50059.1"/>
    </source>
</evidence>
<proteinExistence type="predicted"/>
<organism evidence="4 5">
    <name type="scientific">Thalassospira alkalitolerans</name>
    <dbReference type="NCBI Taxonomy" id="1293890"/>
    <lineage>
        <taxon>Bacteria</taxon>
        <taxon>Pseudomonadati</taxon>
        <taxon>Pseudomonadota</taxon>
        <taxon>Alphaproteobacteria</taxon>
        <taxon>Rhodospirillales</taxon>
        <taxon>Thalassospiraceae</taxon>
        <taxon>Thalassospira</taxon>
    </lineage>
</organism>
<sequence>MSDAKIDLPTILMVDDDEKLLASVCRALAGSFNLVTYVNGEAALEWLSENHTGVQVIVADLVMPIIDGINFLKRAGRCAPDVPRILLTGNVSAVPLREAADQAKVSQILTKPISITTLKDVLSRAIKDRQNEDDSEKVTPLIVDGAIDQSDFCTMIQPRVRAGDFARTGGEILCRMPELQKRFGIEQIIEGCRNQPVMNRLTTQLMGIMIDLAPVYRKTLGSGTRVSMNLAPCSINNTEFVRSLAQFADEMREFGVEIEFEIPERQLNMADENFVKNAKFLAARGTRLFVDGFGANKGSFELLRHEFFAGVKLDRGLVGRMMDDQLDASFVSWVVQICRKIDYSIIAVGVENEATALRLREYGVDELQGYLFGMPQPIDELVPSNFASDVFLPQVIVPDAGHDHCLN</sequence>
<dbReference type="InterPro" id="IPR001633">
    <property type="entry name" value="EAL_dom"/>
</dbReference>
<dbReference type="SMART" id="SM00052">
    <property type="entry name" value="EAL"/>
    <property type="match status" value="1"/>
</dbReference>
<dbReference type="RefSeq" id="WP_085614865.1">
    <property type="nucleotide sequence ID" value="NZ_JFKB01000001.1"/>
</dbReference>
<evidence type="ECO:0008006" key="6">
    <source>
        <dbReference type="Google" id="ProtNLM"/>
    </source>
</evidence>
<dbReference type="Gene3D" id="3.20.20.450">
    <property type="entry name" value="EAL domain"/>
    <property type="match status" value="1"/>
</dbReference>
<dbReference type="CDD" id="cd01948">
    <property type="entry name" value="EAL"/>
    <property type="match status" value="1"/>
</dbReference>
<gene>
    <name evidence="4" type="ORF">TALK_00720</name>
</gene>
<dbReference type="STRING" id="1293890.TALK_00720"/>
<dbReference type="InterPro" id="IPR035919">
    <property type="entry name" value="EAL_sf"/>
</dbReference>
<dbReference type="Pfam" id="PF00072">
    <property type="entry name" value="Response_reg"/>
    <property type="match status" value="1"/>
</dbReference>
<dbReference type="GO" id="GO:0071111">
    <property type="term" value="F:cyclic-guanylate-specific phosphodiesterase activity"/>
    <property type="evidence" value="ECO:0007669"/>
    <property type="project" value="InterPro"/>
</dbReference>
<evidence type="ECO:0000313" key="5">
    <source>
        <dbReference type="Proteomes" id="UP000193396"/>
    </source>
</evidence>
<dbReference type="Gene3D" id="3.40.50.2300">
    <property type="match status" value="1"/>
</dbReference>
<dbReference type="SUPFAM" id="SSF141868">
    <property type="entry name" value="EAL domain-like"/>
    <property type="match status" value="1"/>
</dbReference>
<dbReference type="SMART" id="SM00448">
    <property type="entry name" value="REC"/>
    <property type="match status" value="1"/>
</dbReference>
<dbReference type="InterPro" id="IPR011006">
    <property type="entry name" value="CheY-like_superfamily"/>
</dbReference>
<evidence type="ECO:0000256" key="1">
    <source>
        <dbReference type="PROSITE-ProRule" id="PRU00169"/>
    </source>
</evidence>
<dbReference type="PANTHER" id="PTHR33121:SF79">
    <property type="entry name" value="CYCLIC DI-GMP PHOSPHODIESTERASE PDED-RELATED"/>
    <property type="match status" value="1"/>
</dbReference>
<dbReference type="PROSITE" id="PS50883">
    <property type="entry name" value="EAL"/>
    <property type="match status" value="1"/>
</dbReference>
<feature type="domain" description="EAL" evidence="3">
    <location>
        <begin position="136"/>
        <end position="389"/>
    </location>
</feature>
<feature type="domain" description="Response regulatory" evidence="2">
    <location>
        <begin position="10"/>
        <end position="126"/>
    </location>
</feature>
<evidence type="ECO:0000259" key="2">
    <source>
        <dbReference type="PROSITE" id="PS50110"/>
    </source>
</evidence>
<comment type="caution">
    <text evidence="4">The sequence shown here is derived from an EMBL/GenBank/DDBJ whole genome shotgun (WGS) entry which is preliminary data.</text>
</comment>
<protein>
    <recommendedName>
        <fullName evidence="6">Diguanylate phosphodiesterase</fullName>
    </recommendedName>
</protein>